<comment type="caution">
    <text evidence="1">The sequence shown here is derived from an EMBL/GenBank/DDBJ whole genome shotgun (WGS) entry which is preliminary data.</text>
</comment>
<dbReference type="EMBL" id="VSRR010073954">
    <property type="protein sequence ID" value="MPC87254.1"/>
    <property type="molecule type" value="Genomic_DNA"/>
</dbReference>
<protein>
    <submittedName>
        <fullName evidence="1">Uncharacterized protein</fullName>
    </submittedName>
</protein>
<proteinExistence type="predicted"/>
<dbReference type="Proteomes" id="UP000324222">
    <property type="component" value="Unassembled WGS sequence"/>
</dbReference>
<keyword evidence="2" id="KW-1185">Reference proteome</keyword>
<organism evidence="1 2">
    <name type="scientific">Portunus trituberculatus</name>
    <name type="common">Swimming crab</name>
    <name type="synonym">Neptunus trituberculatus</name>
    <dbReference type="NCBI Taxonomy" id="210409"/>
    <lineage>
        <taxon>Eukaryota</taxon>
        <taxon>Metazoa</taxon>
        <taxon>Ecdysozoa</taxon>
        <taxon>Arthropoda</taxon>
        <taxon>Crustacea</taxon>
        <taxon>Multicrustacea</taxon>
        <taxon>Malacostraca</taxon>
        <taxon>Eumalacostraca</taxon>
        <taxon>Eucarida</taxon>
        <taxon>Decapoda</taxon>
        <taxon>Pleocyemata</taxon>
        <taxon>Brachyura</taxon>
        <taxon>Eubrachyura</taxon>
        <taxon>Portunoidea</taxon>
        <taxon>Portunidae</taxon>
        <taxon>Portuninae</taxon>
        <taxon>Portunus</taxon>
    </lineage>
</organism>
<accession>A0A5B7J421</accession>
<sequence length="104" mass="10640">MVVVAAMATAGVVEVVEIKTVAGAGVAEMADDEGRMGGGGGGARKACTMEEKASYRSMGVWLLLRLCVLAGCMTIADSTSLSNFAVSQCIVGSNGEWCMMPAFP</sequence>
<reference evidence="1 2" key="1">
    <citation type="submission" date="2019-05" db="EMBL/GenBank/DDBJ databases">
        <title>Another draft genome of Portunus trituberculatus and its Hox gene families provides insights of decapod evolution.</title>
        <authorList>
            <person name="Jeong J.-H."/>
            <person name="Song I."/>
            <person name="Kim S."/>
            <person name="Choi T."/>
            <person name="Kim D."/>
            <person name="Ryu S."/>
            <person name="Kim W."/>
        </authorList>
    </citation>
    <scope>NUCLEOTIDE SEQUENCE [LARGE SCALE GENOMIC DNA]</scope>
    <source>
        <tissue evidence="1">Muscle</tissue>
    </source>
</reference>
<gene>
    <name evidence="1" type="ORF">E2C01_082111</name>
</gene>
<evidence type="ECO:0000313" key="1">
    <source>
        <dbReference type="EMBL" id="MPC87254.1"/>
    </source>
</evidence>
<name>A0A5B7J421_PORTR</name>
<dbReference type="AlphaFoldDB" id="A0A5B7J421"/>
<evidence type="ECO:0000313" key="2">
    <source>
        <dbReference type="Proteomes" id="UP000324222"/>
    </source>
</evidence>